<evidence type="ECO:0000313" key="2">
    <source>
        <dbReference type="Proteomes" id="UP001054837"/>
    </source>
</evidence>
<gene>
    <name evidence="1" type="ORF">CDAR_498651</name>
</gene>
<proteinExistence type="predicted"/>
<evidence type="ECO:0000313" key="1">
    <source>
        <dbReference type="EMBL" id="GIY34464.1"/>
    </source>
</evidence>
<organism evidence="1 2">
    <name type="scientific">Caerostris darwini</name>
    <dbReference type="NCBI Taxonomy" id="1538125"/>
    <lineage>
        <taxon>Eukaryota</taxon>
        <taxon>Metazoa</taxon>
        <taxon>Ecdysozoa</taxon>
        <taxon>Arthropoda</taxon>
        <taxon>Chelicerata</taxon>
        <taxon>Arachnida</taxon>
        <taxon>Araneae</taxon>
        <taxon>Araneomorphae</taxon>
        <taxon>Entelegynae</taxon>
        <taxon>Araneoidea</taxon>
        <taxon>Araneidae</taxon>
        <taxon>Caerostris</taxon>
    </lineage>
</organism>
<dbReference type="EMBL" id="BPLQ01008070">
    <property type="protein sequence ID" value="GIY34464.1"/>
    <property type="molecule type" value="Genomic_DNA"/>
</dbReference>
<dbReference type="Proteomes" id="UP001054837">
    <property type="component" value="Unassembled WGS sequence"/>
</dbReference>
<reference evidence="1 2" key="1">
    <citation type="submission" date="2021-06" db="EMBL/GenBank/DDBJ databases">
        <title>Caerostris darwini draft genome.</title>
        <authorList>
            <person name="Kono N."/>
            <person name="Arakawa K."/>
        </authorList>
    </citation>
    <scope>NUCLEOTIDE SEQUENCE [LARGE SCALE GENOMIC DNA]</scope>
</reference>
<name>A0AAV4SNB4_9ARAC</name>
<accession>A0AAV4SNB4</accession>
<protein>
    <submittedName>
        <fullName evidence="1">Uncharacterized protein</fullName>
    </submittedName>
</protein>
<comment type="caution">
    <text evidence="1">The sequence shown here is derived from an EMBL/GenBank/DDBJ whole genome shotgun (WGS) entry which is preliminary data.</text>
</comment>
<keyword evidence="2" id="KW-1185">Reference proteome</keyword>
<sequence>MRQPNKPSPSFEKGCLFLLKKRVLTHQQGLADNLLAVQCLADLVQGWSGSGGIRFMGENKPEQQEQQSPLSGPIQAQLCAAVNEATFPPGCYLPVNRHSNLGFWFCFPCNKT</sequence>
<dbReference type="AlphaFoldDB" id="A0AAV4SNB4"/>